<feature type="region of interest" description="Disordered" evidence="5">
    <location>
        <begin position="334"/>
        <end position="357"/>
    </location>
</feature>
<evidence type="ECO:0000313" key="9">
    <source>
        <dbReference type="Proteomes" id="UP000184356"/>
    </source>
</evidence>
<dbReference type="CDD" id="cd21789">
    <property type="entry name" value="Rad21_Rec8_M_SpRec8p-like"/>
    <property type="match status" value="1"/>
</dbReference>
<dbReference type="PANTHER" id="PTHR23502">
    <property type="entry name" value="MAJOR FACILITATOR SUPERFAMILY"/>
    <property type="match status" value="1"/>
</dbReference>
<dbReference type="GO" id="GO:0022857">
    <property type="term" value="F:transmembrane transporter activity"/>
    <property type="evidence" value="ECO:0007669"/>
    <property type="project" value="InterPro"/>
</dbReference>
<evidence type="ECO:0000256" key="1">
    <source>
        <dbReference type="ARBA" id="ARBA00004141"/>
    </source>
</evidence>
<feature type="transmembrane region" description="Helical" evidence="6">
    <location>
        <begin position="1394"/>
        <end position="1416"/>
    </location>
</feature>
<feature type="compositionally biased region" description="Low complexity" evidence="5">
    <location>
        <begin position="1161"/>
        <end position="1200"/>
    </location>
</feature>
<evidence type="ECO:0000256" key="4">
    <source>
        <dbReference type="ARBA" id="ARBA00023136"/>
    </source>
</evidence>
<dbReference type="OrthoDB" id="425534at2759"/>
<feature type="transmembrane region" description="Helical" evidence="6">
    <location>
        <begin position="1457"/>
        <end position="1477"/>
    </location>
</feature>
<dbReference type="RefSeq" id="XP_040699674.1">
    <property type="nucleotide sequence ID" value="XM_040843922.1"/>
</dbReference>
<feature type="compositionally biased region" description="Basic and acidic residues" evidence="5">
    <location>
        <begin position="1151"/>
        <end position="1160"/>
    </location>
</feature>
<dbReference type="EMBL" id="KV878591">
    <property type="protein sequence ID" value="OJJ55868.1"/>
    <property type="molecule type" value="Genomic_DNA"/>
</dbReference>
<dbReference type="InterPro" id="IPR006910">
    <property type="entry name" value="Rad21_Rec8_N"/>
</dbReference>
<dbReference type="InterPro" id="IPR011701">
    <property type="entry name" value="MFS"/>
</dbReference>
<feature type="compositionally biased region" description="Pro residues" evidence="5">
    <location>
        <begin position="748"/>
        <end position="762"/>
    </location>
</feature>
<evidence type="ECO:0000256" key="2">
    <source>
        <dbReference type="ARBA" id="ARBA00022692"/>
    </source>
</evidence>
<feature type="transmembrane region" description="Helical" evidence="6">
    <location>
        <begin position="1630"/>
        <end position="1653"/>
    </location>
</feature>
<evidence type="ECO:0000256" key="6">
    <source>
        <dbReference type="SAM" id="Phobius"/>
    </source>
</evidence>
<dbReference type="PANTHER" id="PTHR23502:SF60">
    <property type="entry name" value="MAJOR FACILITATOR SUPERFAMILY (MFS) PROFILE DOMAIN-CONTAINING PROTEIN-RELATED"/>
    <property type="match status" value="1"/>
</dbReference>
<dbReference type="SUPFAM" id="SSF53474">
    <property type="entry name" value="alpha/beta-Hydrolases"/>
    <property type="match status" value="1"/>
</dbReference>
<comment type="subcellular location">
    <subcellularLocation>
        <location evidence="1">Membrane</location>
        <topology evidence="1">Multi-pass membrane protein</topology>
    </subcellularLocation>
</comment>
<dbReference type="STRING" id="1036612.A0A1L9T8U0"/>
<reference evidence="9" key="1">
    <citation type="journal article" date="2017" name="Genome Biol.">
        <title>Comparative genomics reveals high biological diversity and specific adaptations in the industrially and medically important fungal genus Aspergillus.</title>
        <authorList>
            <person name="de Vries R.P."/>
            <person name="Riley R."/>
            <person name="Wiebenga A."/>
            <person name="Aguilar-Osorio G."/>
            <person name="Amillis S."/>
            <person name="Uchima C.A."/>
            <person name="Anderluh G."/>
            <person name="Asadollahi M."/>
            <person name="Askin M."/>
            <person name="Barry K."/>
            <person name="Battaglia E."/>
            <person name="Bayram O."/>
            <person name="Benocci T."/>
            <person name="Braus-Stromeyer S.A."/>
            <person name="Caldana C."/>
            <person name="Canovas D."/>
            <person name="Cerqueira G.C."/>
            <person name="Chen F."/>
            <person name="Chen W."/>
            <person name="Choi C."/>
            <person name="Clum A."/>
            <person name="Dos Santos R.A."/>
            <person name="Damasio A.R."/>
            <person name="Diallinas G."/>
            <person name="Emri T."/>
            <person name="Fekete E."/>
            <person name="Flipphi M."/>
            <person name="Freyberg S."/>
            <person name="Gallo A."/>
            <person name="Gournas C."/>
            <person name="Habgood R."/>
            <person name="Hainaut M."/>
            <person name="Harispe M.L."/>
            <person name="Henrissat B."/>
            <person name="Hilden K.S."/>
            <person name="Hope R."/>
            <person name="Hossain A."/>
            <person name="Karabika E."/>
            <person name="Karaffa L."/>
            <person name="Karanyi Z."/>
            <person name="Krasevec N."/>
            <person name="Kuo A."/>
            <person name="Kusch H."/>
            <person name="LaButti K."/>
            <person name="Lagendijk E.L."/>
            <person name="Lapidus A."/>
            <person name="Levasseur A."/>
            <person name="Lindquist E."/>
            <person name="Lipzen A."/>
            <person name="Logrieco A.F."/>
            <person name="MacCabe A."/>
            <person name="Maekelae M.R."/>
            <person name="Malavazi I."/>
            <person name="Melin P."/>
            <person name="Meyer V."/>
            <person name="Mielnichuk N."/>
            <person name="Miskei M."/>
            <person name="Molnar A.P."/>
            <person name="Mule G."/>
            <person name="Ngan C.Y."/>
            <person name="Orejas M."/>
            <person name="Orosz E."/>
            <person name="Ouedraogo J.P."/>
            <person name="Overkamp K.M."/>
            <person name="Park H.-S."/>
            <person name="Perrone G."/>
            <person name="Piumi F."/>
            <person name="Punt P.J."/>
            <person name="Ram A.F."/>
            <person name="Ramon A."/>
            <person name="Rauscher S."/>
            <person name="Record E."/>
            <person name="Riano-Pachon D.M."/>
            <person name="Robert V."/>
            <person name="Roehrig J."/>
            <person name="Ruller R."/>
            <person name="Salamov A."/>
            <person name="Salih N.S."/>
            <person name="Samson R.A."/>
            <person name="Sandor E."/>
            <person name="Sanguinetti M."/>
            <person name="Schuetze T."/>
            <person name="Sepcic K."/>
            <person name="Shelest E."/>
            <person name="Sherlock G."/>
            <person name="Sophianopoulou V."/>
            <person name="Squina F.M."/>
            <person name="Sun H."/>
            <person name="Susca A."/>
            <person name="Todd R.B."/>
            <person name="Tsang A."/>
            <person name="Unkles S.E."/>
            <person name="van de Wiele N."/>
            <person name="van Rossen-Uffink D."/>
            <person name="Oliveira J.V."/>
            <person name="Vesth T.C."/>
            <person name="Visser J."/>
            <person name="Yu J.-H."/>
            <person name="Zhou M."/>
            <person name="Andersen M.R."/>
            <person name="Archer D.B."/>
            <person name="Baker S.E."/>
            <person name="Benoit I."/>
            <person name="Brakhage A.A."/>
            <person name="Braus G.H."/>
            <person name="Fischer R."/>
            <person name="Frisvad J.C."/>
            <person name="Goldman G.H."/>
            <person name="Houbraken J."/>
            <person name="Oakley B."/>
            <person name="Pocsi I."/>
            <person name="Scazzocchio C."/>
            <person name="Seiboth B."/>
            <person name="vanKuyk P.A."/>
            <person name="Wortman J."/>
            <person name="Dyer P.S."/>
            <person name="Grigoriev I.V."/>
        </authorList>
    </citation>
    <scope>NUCLEOTIDE SEQUENCE [LARGE SCALE GENOMIC DNA]</scope>
    <source>
        <strain evidence="9">CBS 593.65</strain>
    </source>
</reference>
<evidence type="ECO:0000256" key="3">
    <source>
        <dbReference type="ARBA" id="ARBA00022989"/>
    </source>
</evidence>
<keyword evidence="2 6" id="KW-0812">Transmembrane</keyword>
<keyword evidence="4 6" id="KW-0472">Membrane</keyword>
<dbReference type="Gene3D" id="2.40.160.20">
    <property type="match status" value="1"/>
</dbReference>
<feature type="transmembrane region" description="Helical" evidence="6">
    <location>
        <begin position="1605"/>
        <end position="1623"/>
    </location>
</feature>
<keyword evidence="9" id="KW-1185">Reference proteome</keyword>
<dbReference type="GO" id="GO:0016020">
    <property type="term" value="C:membrane"/>
    <property type="evidence" value="ECO:0007669"/>
    <property type="project" value="UniProtKB-SubCell"/>
</dbReference>
<evidence type="ECO:0000256" key="5">
    <source>
        <dbReference type="SAM" id="MobiDB-lite"/>
    </source>
</evidence>
<dbReference type="Pfam" id="PF08386">
    <property type="entry name" value="Abhydrolase_4"/>
    <property type="match status" value="1"/>
</dbReference>
<sequence>MALRLQSNLLYGVSRVYSQQCGYTLLDVQAMHDRMRQMLRSVPAGGLDPTAGKARPDQLVIPYDPSFLPENNLPGLGLDLSKLNRLLDMDPSQQSSVFLPQTPDLSQSALSSSSALRLNLGSDDNILRDNGGFSSEADISSSVQGGLDFGVLANEDGGVLLQPDFEFDEDGNIIELGHRQQTEARPQPDHAPLLAEKDIEMAITNEPARPTRHAQLFGIGDDPVVQPDVIDNRNEATAAQRQRAPKVLSTDGQTGLRNVDLARMNDEYLHNMVVTARQKRNNKIPTQAKKNATYWVFGLGIGRVGAGVGTAQFTHPLRFFSGDELYNTLAPNKLSRKRPFDDESESEARRVRAREEDDTHLGRLELVDDNNFWNQDVELARHASPPLHDGNSSQMPWNITASVQSSRHDVSAANVFRGTGSVSDLSSRGIPESVVSFGREASVGISGISRVRNRLTSASPLAGRGFPYDIDSLSIPGYHDDLDKLEGFDLGHYLDGDTMENSDSIPDAAGPAYTSQQELQNSLTESAMDQESINFLDFLAAKIASVTSAENATESTSNDPEITFATLLPPQKTSPAVATQGLMHILALATKGFLSVRQSAYEDQSSADHGVRYEYGEIFIRLPERRACLPSSPNFHPIRLSQSLSHLVFKSGAPFNPSTIDFFAPLVVNMGRTVDQEVHAAFVEFRAKEDDKCLSVQCIYCQQIRAKNTSRQKQHLLECPGLRGAQAQAQTQPAQPTPNGIGAANGYPPNPSAPAPAAPGPAPSHAGLSTPGGAMMSNGVNPHATPMQTPLQNLSGRPSLPASGPVAGPSAPAPQQAARTTPKAKPKTSTSSLPAPPLDDVHAAFVEFRAKEEDKCLSVQCIYCQQVRAKNTSRQRQHLLECPTYLSVMKDSIPANNLLHTFPEGEVARSLQIPAPSLELDFRLSLKVNPKVGVGPGIWGTRDWVTFVGGQWAGRWGKGVVVVMTKDSTSLRASFLLQTADDPPAFIVVKTTGWLTGAKDVLDKLGDSSMADGINPNSYKYRVNLTMETGDDRYTFLNTLMWIASGCRRGQESERSLIYLCLVRQALPLLNHPRIEPSSYSSLHARFLRLLLPWPPCKIFHLIADSRHGETTTPAGLSLVKLSIRPIASSYNHRYLRQPFLVMSHYRERSGIESTRHDSSRSSTGSDSVDSRPPARQGSTSTSQRERSSSPPRSSEITRIYSGVYLDDHSVYYGDDNEGSTDRGTSRGNNEKDLDVALEVRNGIVNERDFDLEANRPGPTAEMEKTRTACSGQPPDPKLVTWDGPDDPGNPKNWTIKKKWAIVVTVSLFTFISPVSSSMVAPALTTMSKDLNITDAVESQLTLSIFVLAYAVGPLFLGPLSEIYGRVIVLQLSNLFYLVFNIACGVAQTKTQVIVCRLFSGLGGSAPMAVGGAVLSDCFRPEERGKGVAIYSLAPLLGPAVGPIAGGFIAEYTTWRWVFYATSIADGIIQIAGLFFLKETYAPILLGRRAKKIRAETGDSSYQTEVERQNKTLSETLSSALVRPFRLLTTQPIVQALAVYLAYMYGIIYLVLSTFPTLWTGEQYYNESIGIGGLNYISLGVGFWLGSQICAPLNDRVYRPPNIGAAMFGMGTIVTFQCAQTYMIDSYTRFAASALAATSFLRSICGFAFPLFAPYMYDALQFGWGNISALQLQAATSEPHKLFRSPWLPVLKNSFVFFGNPLDTMLPLFLLSLVSLSSAAPFIHWKNCTLENFPALSNIGLPAEYAPLIGPAPGLDCAELQVSLDWSRPHGETITLGMSRYRAPGSGKRNGSIIYNPGGPGGVASISSMAQAIGIPFYTNGTIKNYDVIGLDLRGIGLSTPVKCDPTLYNKRASLFPSTEAEFEALVESNRAFGESCRNKTGALFYNLDTASVARDLEAVRIALQEEKLNLIGLSYGTQIGAQYAELYPEHVGRLVLDGNVDHSQTETTALQTESSTYEDVLNHFFTWCNITATTDECPLKGQNLPQIFDDLVTLADASPISAPGCRGNQSTCRPFVTGEDIRLNVQGNGYLNFVEPVPGRGSSSWANLAHVLNETIAGNATGLSSTIATRETDPSFPSLAVGCLDWLHSSTTLSQLKYKSQLGHYLAPHTKGATQSYLYEAGCIGWPAPVKNPPHTLNQTAMAKAPPILMVNAFHDPETSYVWAHGLLAQIPSAILLTRDGSGHTSYSLGGAASKAIDAFLADGTLPEPNTVVDS</sequence>
<dbReference type="VEuPathDB" id="FungiDB:ASPSYDRAFT_207491"/>
<feature type="transmembrane region" description="Helical" evidence="6">
    <location>
        <begin position="1363"/>
        <end position="1387"/>
    </location>
</feature>
<feature type="compositionally biased region" description="Polar residues" evidence="5">
    <location>
        <begin position="786"/>
        <end position="796"/>
    </location>
</feature>
<dbReference type="Gene3D" id="1.20.1250.20">
    <property type="entry name" value="MFS general substrate transporter like domains"/>
    <property type="match status" value="1"/>
</dbReference>
<feature type="domain" description="Major facilitator superfamily (MFS) profile" evidence="7">
    <location>
        <begin position="1302"/>
        <end position="1727"/>
    </location>
</feature>
<feature type="transmembrane region" description="Helical" evidence="6">
    <location>
        <begin position="1428"/>
        <end position="1450"/>
    </location>
</feature>
<dbReference type="PROSITE" id="PS50850">
    <property type="entry name" value="MFS"/>
    <property type="match status" value="1"/>
</dbReference>
<dbReference type="Proteomes" id="UP000184356">
    <property type="component" value="Unassembled WGS sequence"/>
</dbReference>
<feature type="compositionally biased region" description="Basic and acidic residues" evidence="5">
    <location>
        <begin position="338"/>
        <end position="357"/>
    </location>
</feature>
<dbReference type="Pfam" id="PF00561">
    <property type="entry name" value="Abhydrolase_1"/>
    <property type="match status" value="1"/>
</dbReference>
<dbReference type="InterPro" id="IPR029058">
    <property type="entry name" value="AB_hydrolase_fold"/>
</dbReference>
<dbReference type="Pfam" id="PF04825">
    <property type="entry name" value="Rad21_Rec8_N"/>
    <property type="match status" value="1"/>
</dbReference>
<dbReference type="CDD" id="cd17323">
    <property type="entry name" value="MFS_Tpo1_MDR_like"/>
    <property type="match status" value="1"/>
</dbReference>
<keyword evidence="3 6" id="KW-1133">Transmembrane helix</keyword>
<feature type="region of interest" description="Disordered" evidence="5">
    <location>
        <begin position="1151"/>
        <end position="1233"/>
    </location>
</feature>
<feature type="compositionally biased region" description="Basic and acidic residues" evidence="5">
    <location>
        <begin position="1220"/>
        <end position="1233"/>
    </location>
</feature>
<dbReference type="InterPro" id="IPR036259">
    <property type="entry name" value="MFS_trans_sf"/>
</dbReference>
<dbReference type="Pfam" id="PF11578">
    <property type="entry name" value="DUF3237"/>
    <property type="match status" value="1"/>
</dbReference>
<proteinExistence type="predicted"/>
<dbReference type="GeneID" id="63759995"/>
<organism evidence="8 9">
    <name type="scientific">Aspergillus sydowii CBS 593.65</name>
    <dbReference type="NCBI Taxonomy" id="1036612"/>
    <lineage>
        <taxon>Eukaryota</taxon>
        <taxon>Fungi</taxon>
        <taxon>Dikarya</taxon>
        <taxon>Ascomycota</taxon>
        <taxon>Pezizomycotina</taxon>
        <taxon>Eurotiomycetes</taxon>
        <taxon>Eurotiomycetidae</taxon>
        <taxon>Eurotiales</taxon>
        <taxon>Aspergillaceae</taxon>
        <taxon>Aspergillus</taxon>
        <taxon>Aspergillus subgen. Nidulantes</taxon>
    </lineage>
</organism>
<feature type="transmembrane region" description="Helical" evidence="6">
    <location>
        <begin position="1336"/>
        <end position="1357"/>
    </location>
</feature>
<dbReference type="InterPro" id="IPR000073">
    <property type="entry name" value="AB_hydrolase_1"/>
</dbReference>
<dbReference type="SUPFAM" id="SSF103473">
    <property type="entry name" value="MFS general substrate transporter"/>
    <property type="match status" value="1"/>
</dbReference>
<dbReference type="Gene3D" id="3.40.50.1820">
    <property type="entry name" value="alpha/beta hydrolase"/>
    <property type="match status" value="1"/>
</dbReference>
<dbReference type="Pfam" id="PF07690">
    <property type="entry name" value="MFS_1"/>
    <property type="match status" value="1"/>
</dbReference>
<protein>
    <recommendedName>
        <fullName evidence="7">Major facilitator superfamily (MFS) profile domain-containing protein</fullName>
    </recommendedName>
</protein>
<dbReference type="InterPro" id="IPR013595">
    <property type="entry name" value="Pept_S33_TAP-like_C"/>
</dbReference>
<name>A0A1L9T8U0_9EURO</name>
<dbReference type="InterPro" id="IPR020846">
    <property type="entry name" value="MFS_dom"/>
</dbReference>
<feature type="transmembrane region" description="Helical" evidence="6">
    <location>
        <begin position="1533"/>
        <end position="1552"/>
    </location>
</feature>
<evidence type="ECO:0000313" key="8">
    <source>
        <dbReference type="EMBL" id="OJJ55868.1"/>
    </source>
</evidence>
<gene>
    <name evidence="8" type="ORF">ASPSYDRAFT_207491</name>
</gene>
<feature type="region of interest" description="Disordered" evidence="5">
    <location>
        <begin position="726"/>
        <end position="838"/>
    </location>
</feature>
<accession>A0A1L9T8U0</accession>
<feature type="transmembrane region" description="Helical" evidence="6">
    <location>
        <begin position="1564"/>
        <end position="1585"/>
    </location>
</feature>
<feature type="compositionally biased region" description="Low complexity" evidence="5">
    <location>
        <begin position="726"/>
        <end position="747"/>
    </location>
</feature>
<feature type="compositionally biased region" description="Low complexity" evidence="5">
    <location>
        <begin position="798"/>
        <end position="833"/>
    </location>
</feature>
<dbReference type="FunFam" id="1.20.1250.20:FF:000011">
    <property type="entry name" value="MFS multidrug transporter, putative"/>
    <property type="match status" value="1"/>
</dbReference>
<feature type="region of interest" description="Disordered" evidence="5">
    <location>
        <begin position="1252"/>
        <end position="1287"/>
    </location>
</feature>
<evidence type="ECO:0000259" key="7">
    <source>
        <dbReference type="PROSITE" id="PS50850"/>
    </source>
</evidence>
<feature type="transmembrane region" description="Helical" evidence="6">
    <location>
        <begin position="1300"/>
        <end position="1324"/>
    </location>
</feature>